<dbReference type="EMBL" id="CAXKWB010008623">
    <property type="protein sequence ID" value="CAL4091710.1"/>
    <property type="molecule type" value="Genomic_DNA"/>
</dbReference>
<evidence type="ECO:0000313" key="1">
    <source>
        <dbReference type="EMBL" id="CAL4091710.1"/>
    </source>
</evidence>
<sequence length="119" mass="13812">MANGEIVNQQPRMIYDLTKVNSAKSIPSTTENNRLVSSNRETRKVHSNINKVIHNKNLLGQKKEALLKIHVSGLTQMFIQNHQLKQENIVLQRQFSLFRQLIKDPMRLNSVLNRLNIQN</sequence>
<organism evidence="1 2">
    <name type="scientific">Meganyctiphanes norvegica</name>
    <name type="common">Northern krill</name>
    <name type="synonym">Thysanopoda norvegica</name>
    <dbReference type="NCBI Taxonomy" id="48144"/>
    <lineage>
        <taxon>Eukaryota</taxon>
        <taxon>Metazoa</taxon>
        <taxon>Ecdysozoa</taxon>
        <taxon>Arthropoda</taxon>
        <taxon>Crustacea</taxon>
        <taxon>Multicrustacea</taxon>
        <taxon>Malacostraca</taxon>
        <taxon>Eumalacostraca</taxon>
        <taxon>Eucarida</taxon>
        <taxon>Euphausiacea</taxon>
        <taxon>Euphausiidae</taxon>
        <taxon>Meganyctiphanes</taxon>
    </lineage>
</organism>
<keyword evidence="2" id="KW-1185">Reference proteome</keyword>
<dbReference type="AlphaFoldDB" id="A0AAV2QLB7"/>
<name>A0AAV2QLB7_MEGNR</name>
<evidence type="ECO:0000313" key="2">
    <source>
        <dbReference type="Proteomes" id="UP001497623"/>
    </source>
</evidence>
<reference evidence="1 2" key="1">
    <citation type="submission" date="2024-05" db="EMBL/GenBank/DDBJ databases">
        <authorList>
            <person name="Wallberg A."/>
        </authorList>
    </citation>
    <scope>NUCLEOTIDE SEQUENCE [LARGE SCALE GENOMIC DNA]</scope>
</reference>
<accession>A0AAV2QLB7</accession>
<gene>
    <name evidence="1" type="ORF">MNOR_LOCUS14409</name>
</gene>
<dbReference type="Proteomes" id="UP001497623">
    <property type="component" value="Unassembled WGS sequence"/>
</dbReference>
<proteinExistence type="predicted"/>
<comment type="caution">
    <text evidence="1">The sequence shown here is derived from an EMBL/GenBank/DDBJ whole genome shotgun (WGS) entry which is preliminary data.</text>
</comment>
<protein>
    <submittedName>
        <fullName evidence="1">Uncharacterized protein</fullName>
    </submittedName>
</protein>